<dbReference type="CDD" id="cd00130">
    <property type="entry name" value="PAS"/>
    <property type="match status" value="1"/>
</dbReference>
<dbReference type="SUPFAM" id="SSF46458">
    <property type="entry name" value="Globin-like"/>
    <property type="match status" value="1"/>
</dbReference>
<name>D9SES6_GALCS</name>
<dbReference type="NCBIfam" id="TIGR00254">
    <property type="entry name" value="GGDEF"/>
    <property type="match status" value="1"/>
</dbReference>
<dbReference type="KEGG" id="gca:Galf_0992"/>
<dbReference type="EMBL" id="CP002159">
    <property type="protein sequence ID" value="ADL55023.1"/>
    <property type="molecule type" value="Genomic_DNA"/>
</dbReference>
<comment type="catalytic activity">
    <reaction evidence="3">
        <text>3',3'-c-di-GMP + H2O = 5'-phosphoguanylyl(3'-&gt;5')guanosine + H(+)</text>
        <dbReference type="Rhea" id="RHEA:24902"/>
        <dbReference type="ChEBI" id="CHEBI:15377"/>
        <dbReference type="ChEBI" id="CHEBI:15378"/>
        <dbReference type="ChEBI" id="CHEBI:58754"/>
        <dbReference type="ChEBI" id="CHEBI:58805"/>
        <dbReference type="EC" id="3.1.4.52"/>
    </reaction>
    <physiologicalReaction direction="left-to-right" evidence="3">
        <dbReference type="Rhea" id="RHEA:24903"/>
    </physiologicalReaction>
</comment>
<dbReference type="Gene3D" id="3.30.70.270">
    <property type="match status" value="1"/>
</dbReference>
<dbReference type="SUPFAM" id="SSF55785">
    <property type="entry name" value="PYP-like sensor domain (PAS domain)"/>
    <property type="match status" value="1"/>
</dbReference>
<evidence type="ECO:0000256" key="1">
    <source>
        <dbReference type="ARBA" id="ARBA00015125"/>
    </source>
</evidence>
<dbReference type="PANTHER" id="PTHR44757">
    <property type="entry name" value="DIGUANYLATE CYCLASE DGCP"/>
    <property type="match status" value="1"/>
</dbReference>
<dbReference type="AlphaFoldDB" id="D9SES6"/>
<dbReference type="GO" id="GO:0071111">
    <property type="term" value="F:cyclic-guanylate-specific phosphodiesterase activity"/>
    <property type="evidence" value="ECO:0007669"/>
    <property type="project" value="UniProtKB-EC"/>
</dbReference>
<dbReference type="Pfam" id="PF00563">
    <property type="entry name" value="EAL"/>
    <property type="match status" value="1"/>
</dbReference>
<dbReference type="InterPro" id="IPR052155">
    <property type="entry name" value="Biofilm_reg_signaling"/>
</dbReference>
<dbReference type="InterPro" id="IPR043128">
    <property type="entry name" value="Rev_trsase/Diguanyl_cyclase"/>
</dbReference>
<dbReference type="InterPro" id="IPR000014">
    <property type="entry name" value="PAS"/>
</dbReference>
<reference evidence="6 7" key="1">
    <citation type="submission" date="2010-08" db="EMBL/GenBank/DDBJ databases">
        <title>Complete sequence of Gallionella capsiferriformans ES-2.</title>
        <authorList>
            <consortium name="US DOE Joint Genome Institute"/>
            <person name="Lucas S."/>
            <person name="Copeland A."/>
            <person name="Lapidus A."/>
            <person name="Cheng J.-F."/>
            <person name="Bruce D."/>
            <person name="Goodwin L."/>
            <person name="Pitluck S."/>
            <person name="Chertkov O."/>
            <person name="Davenport K.W."/>
            <person name="Detter J.C."/>
            <person name="Han C."/>
            <person name="Tapia R."/>
            <person name="Land M."/>
            <person name="Hauser L."/>
            <person name="Chang Y.-J."/>
            <person name="Jeffries C."/>
            <person name="Kyrpides N."/>
            <person name="Ivanova N."/>
            <person name="Mikhailova N."/>
            <person name="Shelobolina E.S."/>
            <person name="Picardal F."/>
            <person name="Roden E."/>
            <person name="Emerson D."/>
            <person name="Woyke T."/>
        </authorList>
    </citation>
    <scope>NUCLEOTIDE SEQUENCE [LARGE SCALE GENOMIC DNA]</scope>
    <source>
        <strain evidence="6 7">ES-2</strain>
    </source>
</reference>
<dbReference type="Proteomes" id="UP000001235">
    <property type="component" value="Chromosome"/>
</dbReference>
<dbReference type="Pfam" id="PF08448">
    <property type="entry name" value="PAS_4"/>
    <property type="match status" value="1"/>
</dbReference>
<protein>
    <recommendedName>
        <fullName evidence="1">Diguanylate cyclase DosC</fullName>
    </recommendedName>
    <alternativeName>
        <fullName evidence="2">Direct oxygen-sensing cyclase</fullName>
    </alternativeName>
</protein>
<dbReference type="eggNOG" id="COG5001">
    <property type="taxonomic scope" value="Bacteria"/>
</dbReference>
<dbReference type="Pfam" id="PF00990">
    <property type="entry name" value="GGDEF"/>
    <property type="match status" value="1"/>
</dbReference>
<evidence type="ECO:0000313" key="6">
    <source>
        <dbReference type="EMBL" id="ADL55023.1"/>
    </source>
</evidence>
<dbReference type="CDD" id="cd01949">
    <property type="entry name" value="GGDEF"/>
    <property type="match status" value="1"/>
</dbReference>
<dbReference type="OrthoDB" id="9813903at2"/>
<dbReference type="InterPro" id="IPR035919">
    <property type="entry name" value="EAL_sf"/>
</dbReference>
<proteinExistence type="predicted"/>
<dbReference type="InterPro" id="IPR013656">
    <property type="entry name" value="PAS_4"/>
</dbReference>
<feature type="domain" description="EAL" evidence="4">
    <location>
        <begin position="479"/>
        <end position="733"/>
    </location>
</feature>
<dbReference type="NCBIfam" id="TIGR00229">
    <property type="entry name" value="sensory_box"/>
    <property type="match status" value="1"/>
</dbReference>
<dbReference type="SMART" id="SM00267">
    <property type="entry name" value="GGDEF"/>
    <property type="match status" value="1"/>
</dbReference>
<evidence type="ECO:0000259" key="4">
    <source>
        <dbReference type="PROSITE" id="PS50883"/>
    </source>
</evidence>
<organism evidence="6 7">
    <name type="scientific">Gallionella capsiferriformans (strain ES-2)</name>
    <name type="common">Gallionella ferruginea capsiferriformans (strain ES-2)</name>
    <dbReference type="NCBI Taxonomy" id="395494"/>
    <lineage>
        <taxon>Bacteria</taxon>
        <taxon>Pseudomonadati</taxon>
        <taxon>Pseudomonadota</taxon>
        <taxon>Betaproteobacteria</taxon>
        <taxon>Nitrosomonadales</taxon>
        <taxon>Gallionellaceae</taxon>
        <taxon>Gallionella</taxon>
    </lineage>
</organism>
<dbReference type="SUPFAM" id="SSF55073">
    <property type="entry name" value="Nucleotide cyclase"/>
    <property type="match status" value="1"/>
</dbReference>
<evidence type="ECO:0000256" key="3">
    <source>
        <dbReference type="ARBA" id="ARBA00051114"/>
    </source>
</evidence>
<dbReference type="CDD" id="cd01948">
    <property type="entry name" value="EAL"/>
    <property type="match status" value="1"/>
</dbReference>
<dbReference type="eggNOG" id="COG5000">
    <property type="taxonomic scope" value="Bacteria"/>
</dbReference>
<keyword evidence="7" id="KW-1185">Reference proteome</keyword>
<dbReference type="InterPro" id="IPR000160">
    <property type="entry name" value="GGDEF_dom"/>
</dbReference>
<accession>D9SES6</accession>
<dbReference type="PANTHER" id="PTHR44757:SF2">
    <property type="entry name" value="BIOFILM ARCHITECTURE MAINTENANCE PROTEIN MBAA"/>
    <property type="match status" value="1"/>
</dbReference>
<dbReference type="InterPro" id="IPR044398">
    <property type="entry name" value="Globin-sensor_dom"/>
</dbReference>
<gene>
    <name evidence="6" type="ordered locus">Galf_0992</name>
</gene>
<dbReference type="SMART" id="SM00091">
    <property type="entry name" value="PAS"/>
    <property type="match status" value="1"/>
</dbReference>
<dbReference type="FunFam" id="3.30.70.270:FF:000001">
    <property type="entry name" value="Diguanylate cyclase domain protein"/>
    <property type="match status" value="1"/>
</dbReference>
<dbReference type="Gene3D" id="3.20.20.450">
    <property type="entry name" value="EAL domain"/>
    <property type="match status" value="1"/>
</dbReference>
<evidence type="ECO:0000256" key="2">
    <source>
        <dbReference type="ARBA" id="ARBA00029839"/>
    </source>
</evidence>
<dbReference type="Pfam" id="PF11563">
    <property type="entry name" value="Protoglobin"/>
    <property type="match status" value="1"/>
</dbReference>
<dbReference type="Gene3D" id="3.30.450.20">
    <property type="entry name" value="PAS domain"/>
    <property type="match status" value="1"/>
</dbReference>
<evidence type="ECO:0000313" key="7">
    <source>
        <dbReference type="Proteomes" id="UP000001235"/>
    </source>
</evidence>
<dbReference type="PROSITE" id="PS50883">
    <property type="entry name" value="EAL"/>
    <property type="match status" value="1"/>
</dbReference>
<dbReference type="PROSITE" id="PS50887">
    <property type="entry name" value="GGDEF"/>
    <property type="match status" value="1"/>
</dbReference>
<dbReference type="STRING" id="395494.Galf_0992"/>
<dbReference type="HOGENOM" id="CLU_000445_70_20_4"/>
<dbReference type="GO" id="GO:0071732">
    <property type="term" value="P:cellular response to nitric oxide"/>
    <property type="evidence" value="ECO:0007669"/>
    <property type="project" value="UniProtKB-ARBA"/>
</dbReference>
<dbReference type="FunFam" id="3.20.20.450:FF:000001">
    <property type="entry name" value="Cyclic di-GMP phosphodiesterase yahA"/>
    <property type="match status" value="1"/>
</dbReference>
<dbReference type="InterPro" id="IPR009050">
    <property type="entry name" value="Globin-like_sf"/>
</dbReference>
<sequence>MNLSDEAVAALARAVRIDAQEIARRKEFLKFDETDVSLLTGLHARLQNVSRRFVEDFYAHMLKFEETRRFIPDAPSLERLKRTQMSYFDSLTAGDYGSEYILHRLRVGVVHQHIGLEPKWYLGAYSKYLAGLLPELWQQLGKEPEAFVATCQSLIKIVMLDMGLALDTYMQTDRDTILGLKRYAEDIIASLPAGLIVVNDTLKVRSVNRSFREMFGLKNGEDVSGRELEDILPLLNLHQQAQVVLTSGIALRGIDAALGEKWLRLTITGIRLAEEEEEEDLLVIVEDITKLKAQAVHIEQLAFYDSLTGLPNRSLLRDRVQRVLAHSARHKNHGAILFIDLDNFKALNDTKGHNIGDLLLIEVAKRLQDCVRNSDTVARMGGDEFVVVLEELNEDTQQAVAQAQDIGETVLASLNRPFNLQGFEHYSSASIGISLFRDNEIGMDDVFKHADTAMYQAKTSGRNTLRFFDPDMQASLEARAVLEIDLRHALSLQQFKLFFQIQMNAANQPIGAEALLRWLHPKRGLVSPLDFISLAEDTGLILPIGQWVLETACTQIKAWEANPLACELQLAVNVSARQFHQPDFVEQVRAALEKTGADPARLKLELTESVVLNNINDAVIKMSDLKEVGVRFSMDDFGTGYSSLSYLTQLPLDQLKIDLSFVYNIGIKPTDAVIVQTIISMGNSLGMEVIAEGVETEAQRDFLERNGCHAYQGYLFSKPVSIGEFEGLIRRMPI</sequence>
<dbReference type="Gene3D" id="1.10.490.10">
    <property type="entry name" value="Globins"/>
    <property type="match status" value="1"/>
</dbReference>
<dbReference type="InterPro" id="IPR012292">
    <property type="entry name" value="Globin/Proto"/>
</dbReference>
<dbReference type="GO" id="GO:0019825">
    <property type="term" value="F:oxygen binding"/>
    <property type="evidence" value="ECO:0007669"/>
    <property type="project" value="InterPro"/>
</dbReference>
<dbReference type="InterPro" id="IPR035965">
    <property type="entry name" value="PAS-like_dom_sf"/>
</dbReference>
<dbReference type="InterPro" id="IPR001633">
    <property type="entry name" value="EAL_dom"/>
</dbReference>
<dbReference type="SMART" id="SM00052">
    <property type="entry name" value="EAL"/>
    <property type="match status" value="1"/>
</dbReference>
<dbReference type="SUPFAM" id="SSF141868">
    <property type="entry name" value="EAL domain-like"/>
    <property type="match status" value="1"/>
</dbReference>
<dbReference type="GO" id="GO:0020037">
    <property type="term" value="F:heme binding"/>
    <property type="evidence" value="ECO:0007669"/>
    <property type="project" value="InterPro"/>
</dbReference>
<evidence type="ECO:0000259" key="5">
    <source>
        <dbReference type="PROSITE" id="PS50887"/>
    </source>
</evidence>
<dbReference type="RefSeq" id="WP_013292963.1">
    <property type="nucleotide sequence ID" value="NC_014394.1"/>
</dbReference>
<dbReference type="InterPro" id="IPR029787">
    <property type="entry name" value="Nucleotide_cyclase"/>
</dbReference>
<dbReference type="CDD" id="cd14760">
    <property type="entry name" value="GS_PAS-GGDEF-EAL"/>
    <property type="match status" value="1"/>
</dbReference>
<feature type="domain" description="GGDEF" evidence="5">
    <location>
        <begin position="332"/>
        <end position="470"/>
    </location>
</feature>